<evidence type="ECO:0000313" key="7">
    <source>
        <dbReference type="Proteomes" id="UP000245708"/>
    </source>
</evidence>
<evidence type="ECO:0000256" key="3">
    <source>
        <dbReference type="ARBA" id="ARBA00022795"/>
    </source>
</evidence>
<keyword evidence="6" id="KW-0282">Flagellum</keyword>
<feature type="compositionally biased region" description="Basic and acidic residues" evidence="4">
    <location>
        <begin position="426"/>
        <end position="435"/>
    </location>
</feature>
<dbReference type="CDD" id="cd17470">
    <property type="entry name" value="T3SS_Flik_C"/>
    <property type="match status" value="1"/>
</dbReference>
<comment type="function">
    <text evidence="1">Controls the length of the flagellar hook.</text>
</comment>
<dbReference type="PANTHER" id="PTHR37533">
    <property type="entry name" value="FLAGELLAR HOOK-LENGTH CONTROL PROTEIN"/>
    <property type="match status" value="1"/>
</dbReference>
<keyword evidence="6" id="KW-0966">Cell projection</keyword>
<keyword evidence="7" id="KW-1185">Reference proteome</keyword>
<dbReference type="PRINTS" id="PR01007">
    <property type="entry name" value="FLGHOOKFLIK"/>
</dbReference>
<feature type="region of interest" description="Disordered" evidence="4">
    <location>
        <begin position="383"/>
        <end position="435"/>
    </location>
</feature>
<dbReference type="InterPro" id="IPR021136">
    <property type="entry name" value="Flagellar_hook_control-like_C"/>
</dbReference>
<feature type="domain" description="Flagellar hook-length control protein-like C-terminal" evidence="5">
    <location>
        <begin position="325"/>
        <end position="395"/>
    </location>
</feature>
<evidence type="ECO:0000256" key="2">
    <source>
        <dbReference type="ARBA" id="ARBA00009149"/>
    </source>
</evidence>
<keyword evidence="6" id="KW-0969">Cilium</keyword>
<comment type="caution">
    <text evidence="6">The sequence shown here is derived from an EMBL/GenBank/DDBJ whole genome shotgun (WGS) entry which is preliminary data.</text>
</comment>
<evidence type="ECO:0000259" key="5">
    <source>
        <dbReference type="Pfam" id="PF02120"/>
    </source>
</evidence>
<evidence type="ECO:0000313" key="6">
    <source>
        <dbReference type="EMBL" id="PWK60397.1"/>
    </source>
</evidence>
<accession>A0A316GJF7</accession>
<dbReference type="InterPro" id="IPR001635">
    <property type="entry name" value="Flag_hook_Flik"/>
</dbReference>
<dbReference type="GO" id="GO:0044780">
    <property type="term" value="P:bacterial-type flagellum assembly"/>
    <property type="evidence" value="ECO:0007669"/>
    <property type="project" value="InterPro"/>
</dbReference>
<feature type="compositionally biased region" description="Low complexity" evidence="4">
    <location>
        <begin position="24"/>
        <end position="58"/>
    </location>
</feature>
<dbReference type="PANTHER" id="PTHR37533:SF2">
    <property type="entry name" value="FLAGELLAR HOOK-LENGTH CONTROL PROTEIN"/>
    <property type="match status" value="1"/>
</dbReference>
<dbReference type="RefSeq" id="WP_109667632.1">
    <property type="nucleotide sequence ID" value="NZ_QGGW01000004.1"/>
</dbReference>
<dbReference type="Gene3D" id="3.30.750.140">
    <property type="match status" value="1"/>
</dbReference>
<comment type="similarity">
    <text evidence="2">Belongs to the FliK family.</text>
</comment>
<feature type="region of interest" description="Disordered" evidence="4">
    <location>
        <begin position="1"/>
        <end position="191"/>
    </location>
</feature>
<organism evidence="6 7">
    <name type="scientific">Roseicyclus mahoneyensis</name>
    <dbReference type="NCBI Taxonomy" id="164332"/>
    <lineage>
        <taxon>Bacteria</taxon>
        <taxon>Pseudomonadati</taxon>
        <taxon>Pseudomonadota</taxon>
        <taxon>Alphaproteobacteria</taxon>
        <taxon>Rhodobacterales</taxon>
        <taxon>Roseobacteraceae</taxon>
        <taxon>Roseicyclus</taxon>
    </lineage>
</organism>
<protein>
    <submittedName>
        <fullName evidence="6">Flagellar hook-length control protein FliK</fullName>
    </submittedName>
</protein>
<proteinExistence type="inferred from homology"/>
<sequence length="435" mass="43626">MTPMPLLDPGTVPHAPLAGVGDLAAPVQPGAGPGQPQSFALLLDLPPAVDLPGAPAVPSDQPGTKAEAEVEGAASDTVPDVLAQLLRPVPVTAPQDGMPQSSEAEAQAEVLPDTPTGETVATTEDKTPSDPPGTPAVVQPQLPEAPQSWTGDAPAATDVTPEGDQAGLTDLGQPGMAEPPVTPPDPATASGGAIMATETTATGKTVADKTDIDKTGALGDATGPGRTAPRPDAAPLRMTPEPEAMSGKPEPAPAFPPEAPLQAETPRPVTVSISHAPAPAPTQTTGNAAPAAAPVIPMASADWPLDLAAELAATASLRSFGNGGVMEIRLDPEALGHVTLRLEVTDGTAHVAIVTQTPEAARLFTDSQHRLAEALARAGLDLGQHSAGTGGQNGQSGRERATDTHAQPGQARPDATAPPPQAGGAPRDRRIDLIA</sequence>
<feature type="region of interest" description="Disordered" evidence="4">
    <location>
        <begin position="213"/>
        <end position="254"/>
    </location>
</feature>
<dbReference type="GO" id="GO:0009424">
    <property type="term" value="C:bacterial-type flagellum hook"/>
    <property type="evidence" value="ECO:0007669"/>
    <property type="project" value="InterPro"/>
</dbReference>
<dbReference type="AlphaFoldDB" id="A0A316GJF7"/>
<dbReference type="EMBL" id="QGGW01000004">
    <property type="protein sequence ID" value="PWK60397.1"/>
    <property type="molecule type" value="Genomic_DNA"/>
</dbReference>
<reference evidence="6 7" key="1">
    <citation type="submission" date="2018-05" db="EMBL/GenBank/DDBJ databases">
        <title>Genomic Encyclopedia of Type Strains, Phase IV (KMG-IV): sequencing the most valuable type-strain genomes for metagenomic binning, comparative biology and taxonomic classification.</title>
        <authorList>
            <person name="Goeker M."/>
        </authorList>
    </citation>
    <scope>NUCLEOTIDE SEQUENCE [LARGE SCALE GENOMIC DNA]</scope>
    <source>
        <strain evidence="6 7">DSM 16097</strain>
    </source>
</reference>
<dbReference type="InterPro" id="IPR038610">
    <property type="entry name" value="FliK-like_C_sf"/>
</dbReference>
<gene>
    <name evidence="6" type="ORF">C7455_10433</name>
</gene>
<dbReference type="Pfam" id="PF02120">
    <property type="entry name" value="Flg_hook"/>
    <property type="match status" value="1"/>
</dbReference>
<keyword evidence="3" id="KW-1005">Bacterial flagellum biogenesis</keyword>
<name>A0A316GJF7_9RHOB</name>
<evidence type="ECO:0000256" key="4">
    <source>
        <dbReference type="SAM" id="MobiDB-lite"/>
    </source>
</evidence>
<dbReference type="InterPro" id="IPR052563">
    <property type="entry name" value="FliK"/>
</dbReference>
<dbReference type="OrthoDB" id="7877113at2"/>
<dbReference type="Proteomes" id="UP000245708">
    <property type="component" value="Unassembled WGS sequence"/>
</dbReference>
<evidence type="ECO:0000256" key="1">
    <source>
        <dbReference type="ARBA" id="ARBA00003944"/>
    </source>
</evidence>